<dbReference type="PANTHER" id="PTHR30478">
    <property type="entry name" value="DNA POLYMERASE III SUBUNIT BETA"/>
    <property type="match status" value="1"/>
</dbReference>
<feature type="domain" description="DNA polymerase III beta sliding clamp N-terminal" evidence="2">
    <location>
        <begin position="21"/>
        <end position="131"/>
    </location>
</feature>
<dbReference type="Proteomes" id="UP000689967">
    <property type="component" value="Unassembled WGS sequence"/>
</dbReference>
<feature type="domain" description="DNA polymerase III beta sliding clamp central" evidence="3">
    <location>
        <begin position="141"/>
        <end position="264"/>
    </location>
</feature>
<comment type="caution">
    <text evidence="4">The sequence shown here is derived from an EMBL/GenBank/DDBJ whole genome shotgun (WGS) entry which is preliminary data.</text>
</comment>
<dbReference type="PANTHER" id="PTHR30478:SF0">
    <property type="entry name" value="BETA SLIDING CLAMP"/>
    <property type="match status" value="1"/>
</dbReference>
<dbReference type="EMBL" id="JAERQM010000002">
    <property type="protein sequence ID" value="MBU8543966.1"/>
    <property type="molecule type" value="Genomic_DNA"/>
</dbReference>
<dbReference type="InterPro" id="IPR022637">
    <property type="entry name" value="DNA_polIII_beta_cen"/>
</dbReference>
<organism evidence="4 5">
    <name type="scientific">Falsiroseomonas oleicola</name>
    <dbReference type="NCBI Taxonomy" id="2801474"/>
    <lineage>
        <taxon>Bacteria</taxon>
        <taxon>Pseudomonadati</taxon>
        <taxon>Pseudomonadota</taxon>
        <taxon>Alphaproteobacteria</taxon>
        <taxon>Acetobacterales</taxon>
        <taxon>Roseomonadaceae</taxon>
        <taxon>Falsiroseomonas</taxon>
    </lineage>
</organism>
<proteinExistence type="predicted"/>
<sequence length="390" mass="40588">MTARRKPAAEPGGEVQLTAEDLRAVLAAANQGAERKATVPILANVLIAATGGRLTVTGTDMEIHVTASTDADGDLSPATVNAERLMGLVASADSAETATLTMDCDGDALILRIGSLRARLMTLPVEDFPSVTRKRGKAWEVDAAELRRLLTRPAHAISTETARYYLNGIYLHLRQDGATRILAGSATDGHRLFVALADARASAAAPADMPGMIVPRATCGALAALLEGEATGAAVEVTATDNLLSVAGRDWQMDSKLIDGQFPEYDRVIPAPGGTVLHVPAPGTLAKHITTVSIMGEGKAKPVRLGAAEDGLGVTLQGASLDAGEATIDLSDTVAVWEAPGGPPLSIQARYLRDLCAALPNGFRAQIKASDTPALIQEDDAIAVLMPMRV</sequence>
<dbReference type="SMART" id="SM00480">
    <property type="entry name" value="POL3Bc"/>
    <property type="match status" value="1"/>
</dbReference>
<reference evidence="4 5" key="1">
    <citation type="submission" date="2021-01" db="EMBL/GenBank/DDBJ databases">
        <title>Roseomonas sp. nov, a bacterium isolated from an oil production mixture in Yumen Oilfield.</title>
        <authorList>
            <person name="Wu D."/>
        </authorList>
    </citation>
    <scope>NUCLEOTIDE SEQUENCE [LARGE SCALE GENOMIC DNA]</scope>
    <source>
        <strain evidence="4 5">ROY-5-3</strain>
    </source>
</reference>
<gene>
    <name evidence="4" type="ORF">JJQ90_09640</name>
</gene>
<protein>
    <submittedName>
        <fullName evidence="4">DNA polymerase III subunit beta</fullName>
    </submittedName>
</protein>
<evidence type="ECO:0000313" key="4">
    <source>
        <dbReference type="EMBL" id="MBU8543966.1"/>
    </source>
</evidence>
<evidence type="ECO:0000313" key="5">
    <source>
        <dbReference type="Proteomes" id="UP000689967"/>
    </source>
</evidence>
<dbReference type="InterPro" id="IPR022634">
    <property type="entry name" value="DNA_polIII_beta_N"/>
</dbReference>
<evidence type="ECO:0000259" key="2">
    <source>
        <dbReference type="Pfam" id="PF00712"/>
    </source>
</evidence>
<dbReference type="RefSeq" id="WP_216874716.1">
    <property type="nucleotide sequence ID" value="NZ_JAERQM010000002.1"/>
</dbReference>
<dbReference type="Pfam" id="PF00712">
    <property type="entry name" value="DNA_pol3_beta"/>
    <property type="match status" value="1"/>
</dbReference>
<accession>A0ABS6H6I3</accession>
<name>A0ABS6H6I3_9PROT</name>
<dbReference type="InterPro" id="IPR001001">
    <property type="entry name" value="DNA_polIII_beta"/>
</dbReference>
<dbReference type="Pfam" id="PF02767">
    <property type="entry name" value="DNA_pol3_beta_2"/>
    <property type="match status" value="1"/>
</dbReference>
<keyword evidence="1" id="KW-0238">DNA-binding</keyword>
<dbReference type="CDD" id="cd00140">
    <property type="entry name" value="beta_clamp"/>
    <property type="match status" value="1"/>
</dbReference>
<evidence type="ECO:0000259" key="3">
    <source>
        <dbReference type="Pfam" id="PF02767"/>
    </source>
</evidence>
<evidence type="ECO:0000256" key="1">
    <source>
        <dbReference type="ARBA" id="ARBA00023125"/>
    </source>
</evidence>
<keyword evidence="5" id="KW-1185">Reference proteome</keyword>